<evidence type="ECO:0000313" key="2">
    <source>
        <dbReference type="EMBL" id="GGD87708.1"/>
    </source>
</evidence>
<proteinExistence type="predicted"/>
<keyword evidence="3" id="KW-1185">Reference proteome</keyword>
<gene>
    <name evidence="2" type="ORF">GCM10007269_33120</name>
</gene>
<reference evidence="3" key="1">
    <citation type="journal article" date="2019" name="Int. J. Syst. Evol. Microbiol.">
        <title>The Global Catalogue of Microorganisms (GCM) 10K type strain sequencing project: providing services to taxonomists for standard genome sequencing and annotation.</title>
        <authorList>
            <consortium name="The Broad Institute Genomics Platform"/>
            <consortium name="The Broad Institute Genome Sequencing Center for Infectious Disease"/>
            <person name="Wu L."/>
            <person name="Ma J."/>
        </authorList>
    </citation>
    <scope>NUCLEOTIDE SEQUENCE [LARGE SCALE GENOMIC DNA]</scope>
    <source>
        <strain evidence="3">CCM 7640</strain>
    </source>
</reference>
<dbReference type="Proteomes" id="UP000629365">
    <property type="component" value="Unassembled WGS sequence"/>
</dbReference>
<comment type="caution">
    <text evidence="2">The sequence shown here is derived from an EMBL/GenBank/DDBJ whole genome shotgun (WGS) entry which is preliminary data.</text>
</comment>
<organism evidence="2 3">
    <name type="scientific">Microbacterium murale</name>
    <dbReference type="NCBI Taxonomy" id="1081040"/>
    <lineage>
        <taxon>Bacteria</taxon>
        <taxon>Bacillati</taxon>
        <taxon>Actinomycetota</taxon>
        <taxon>Actinomycetes</taxon>
        <taxon>Micrococcales</taxon>
        <taxon>Microbacteriaceae</taxon>
        <taxon>Microbacterium</taxon>
    </lineage>
</organism>
<evidence type="ECO:0000256" key="1">
    <source>
        <dbReference type="SAM" id="Phobius"/>
    </source>
</evidence>
<evidence type="ECO:0000313" key="3">
    <source>
        <dbReference type="Proteomes" id="UP000629365"/>
    </source>
</evidence>
<keyword evidence="1" id="KW-0472">Membrane</keyword>
<name>A0ABQ1S2V9_9MICO</name>
<feature type="transmembrane region" description="Helical" evidence="1">
    <location>
        <begin position="17"/>
        <end position="35"/>
    </location>
</feature>
<dbReference type="EMBL" id="BMCM01000006">
    <property type="protein sequence ID" value="GGD87708.1"/>
    <property type="molecule type" value="Genomic_DNA"/>
</dbReference>
<sequence>MPAIYAGAMAASKKQRWSWLGGTIVLVVLGVVIGLILQNVWLGLLLAAVVSLVWLIAVESRKGGNTGVNDESNGIEI</sequence>
<accession>A0ABQ1S2V9</accession>
<protein>
    <submittedName>
        <fullName evidence="2">Uncharacterized protein</fullName>
    </submittedName>
</protein>
<feature type="transmembrane region" description="Helical" evidence="1">
    <location>
        <begin position="41"/>
        <end position="58"/>
    </location>
</feature>
<keyword evidence="1" id="KW-1133">Transmembrane helix</keyword>
<keyword evidence="1" id="KW-0812">Transmembrane</keyword>